<evidence type="ECO:0008006" key="6">
    <source>
        <dbReference type="Google" id="ProtNLM"/>
    </source>
</evidence>
<keyword evidence="1" id="KW-0808">Transferase</keyword>
<dbReference type="CDD" id="cd03801">
    <property type="entry name" value="GT4_PimA-like"/>
    <property type="match status" value="1"/>
</dbReference>
<protein>
    <recommendedName>
        <fullName evidence="6">Glycosyl transferase family 1 domain-containing protein</fullName>
    </recommendedName>
</protein>
<dbReference type="Pfam" id="PF13439">
    <property type="entry name" value="Glyco_transf_4"/>
    <property type="match status" value="1"/>
</dbReference>
<dbReference type="PANTHER" id="PTHR46401">
    <property type="entry name" value="GLYCOSYLTRANSFERASE WBBK-RELATED"/>
    <property type="match status" value="1"/>
</dbReference>
<dbReference type="InterPro" id="IPR001296">
    <property type="entry name" value="Glyco_trans_1"/>
</dbReference>
<sequence length="371" mass="42083">MVEDNKNMNICILTSSIKEGYGGWARYSLEVYKELKTRPSINVTVITDDESSEFRFKKIDSNLSFIKNIIPNVLYIRKISKNCEIIHALDGYPYSIIAYLASLGRRKQKFYITAIGTYTTTPLDNIYFGWLLKKAYTKAKKIFSISEFTADKLKSKINLSNIEVVYMGVNHDILDLKTSPANNDDIPYNFILSVGDLKPRKGYHISIPAFAKVAKDHQDLYYVIVGYQFNSNYFNELKELADKHSVSDKIIFLSGISDNNLKALYTKAKLLILSSINDNKHYEGFGLVYIEAGLFGVPSIGSSNCGAEDAIVDGQTGYLIVQNNIELLAQKINYLISNESLRKTMGEKAKSFANTFTWNKTIDSYIKYYNL</sequence>
<dbReference type="Gene3D" id="3.40.50.2000">
    <property type="entry name" value="Glycogen Phosphorylase B"/>
    <property type="match status" value="2"/>
</dbReference>
<evidence type="ECO:0000259" key="2">
    <source>
        <dbReference type="Pfam" id="PF00534"/>
    </source>
</evidence>
<name>A0A2H0W3C9_9BACT</name>
<evidence type="ECO:0000256" key="1">
    <source>
        <dbReference type="ARBA" id="ARBA00022679"/>
    </source>
</evidence>
<feature type="domain" description="Glycosyltransferase subfamily 4-like N-terminal" evidence="3">
    <location>
        <begin position="21"/>
        <end position="172"/>
    </location>
</feature>
<dbReference type="Proteomes" id="UP000229056">
    <property type="component" value="Unassembled WGS sequence"/>
</dbReference>
<evidence type="ECO:0000313" key="5">
    <source>
        <dbReference type="Proteomes" id="UP000229056"/>
    </source>
</evidence>
<accession>A0A2H0W3C9</accession>
<feature type="domain" description="Glycosyl transferase family 1" evidence="2">
    <location>
        <begin position="188"/>
        <end position="351"/>
    </location>
</feature>
<dbReference type="GO" id="GO:0016757">
    <property type="term" value="F:glycosyltransferase activity"/>
    <property type="evidence" value="ECO:0007669"/>
    <property type="project" value="InterPro"/>
</dbReference>
<organism evidence="4 5">
    <name type="scientific">Candidatus Buchananbacteria bacterium CG10_big_fil_rev_8_21_14_0_10_33_19</name>
    <dbReference type="NCBI Taxonomy" id="1974525"/>
    <lineage>
        <taxon>Bacteria</taxon>
        <taxon>Candidatus Buchananiibacteriota</taxon>
    </lineage>
</organism>
<proteinExistence type="predicted"/>
<dbReference type="AlphaFoldDB" id="A0A2H0W3C9"/>
<dbReference type="PANTHER" id="PTHR46401:SF2">
    <property type="entry name" value="GLYCOSYLTRANSFERASE WBBK-RELATED"/>
    <property type="match status" value="1"/>
</dbReference>
<reference evidence="5" key="1">
    <citation type="submission" date="2017-09" db="EMBL/GenBank/DDBJ databases">
        <title>Depth-based differentiation of microbial function through sediment-hosted aquifers and enrichment of novel symbionts in the deep terrestrial subsurface.</title>
        <authorList>
            <person name="Probst A.J."/>
            <person name="Ladd B."/>
            <person name="Jarett J.K."/>
            <person name="Geller-Mcgrath D.E."/>
            <person name="Sieber C.M.K."/>
            <person name="Emerson J.B."/>
            <person name="Anantharaman K."/>
            <person name="Thomas B.C."/>
            <person name="Malmstrom R."/>
            <person name="Stieglmeier M."/>
            <person name="Klingl A."/>
            <person name="Woyke T."/>
            <person name="Ryan C.M."/>
            <person name="Banfield J.F."/>
        </authorList>
    </citation>
    <scope>NUCLEOTIDE SEQUENCE [LARGE SCALE GENOMIC DNA]</scope>
</reference>
<evidence type="ECO:0000259" key="3">
    <source>
        <dbReference type="Pfam" id="PF13439"/>
    </source>
</evidence>
<comment type="caution">
    <text evidence="4">The sequence shown here is derived from an EMBL/GenBank/DDBJ whole genome shotgun (WGS) entry which is preliminary data.</text>
</comment>
<evidence type="ECO:0000313" key="4">
    <source>
        <dbReference type="EMBL" id="PIS05846.1"/>
    </source>
</evidence>
<dbReference type="InterPro" id="IPR028098">
    <property type="entry name" value="Glyco_trans_4-like_N"/>
</dbReference>
<dbReference type="SUPFAM" id="SSF53756">
    <property type="entry name" value="UDP-Glycosyltransferase/glycogen phosphorylase"/>
    <property type="match status" value="1"/>
</dbReference>
<dbReference type="Pfam" id="PF00534">
    <property type="entry name" value="Glycos_transf_1"/>
    <property type="match status" value="1"/>
</dbReference>
<dbReference type="EMBL" id="PEZY01000012">
    <property type="protein sequence ID" value="PIS05846.1"/>
    <property type="molecule type" value="Genomic_DNA"/>
</dbReference>
<gene>
    <name evidence="4" type="ORF">COT80_03710</name>
</gene>